<organism evidence="1 2">
    <name type="scientific">Psophocarpus tetragonolobus</name>
    <name type="common">Winged bean</name>
    <name type="synonym">Dolichos tetragonolobus</name>
    <dbReference type="NCBI Taxonomy" id="3891"/>
    <lineage>
        <taxon>Eukaryota</taxon>
        <taxon>Viridiplantae</taxon>
        <taxon>Streptophyta</taxon>
        <taxon>Embryophyta</taxon>
        <taxon>Tracheophyta</taxon>
        <taxon>Spermatophyta</taxon>
        <taxon>Magnoliopsida</taxon>
        <taxon>eudicotyledons</taxon>
        <taxon>Gunneridae</taxon>
        <taxon>Pentapetalae</taxon>
        <taxon>rosids</taxon>
        <taxon>fabids</taxon>
        <taxon>Fabales</taxon>
        <taxon>Fabaceae</taxon>
        <taxon>Papilionoideae</taxon>
        <taxon>50 kb inversion clade</taxon>
        <taxon>NPAAA clade</taxon>
        <taxon>indigoferoid/millettioid clade</taxon>
        <taxon>Phaseoleae</taxon>
        <taxon>Psophocarpus</taxon>
    </lineage>
</organism>
<name>A0AAN9S058_PSOTE</name>
<reference evidence="1 2" key="1">
    <citation type="submission" date="2024-01" db="EMBL/GenBank/DDBJ databases">
        <title>The genomes of 5 underutilized Papilionoideae crops provide insights into root nodulation and disease resistanc.</title>
        <authorList>
            <person name="Jiang F."/>
        </authorList>
    </citation>
    <scope>NUCLEOTIDE SEQUENCE [LARGE SCALE GENOMIC DNA]</scope>
    <source>
        <strain evidence="1">DUOXIRENSHENG_FW03</strain>
        <tissue evidence="1">Leaves</tissue>
    </source>
</reference>
<dbReference type="AlphaFoldDB" id="A0AAN9S058"/>
<gene>
    <name evidence="1" type="ORF">VNO78_31277</name>
</gene>
<keyword evidence="2" id="KW-1185">Reference proteome</keyword>
<accession>A0AAN9S058</accession>
<sequence length="161" mass="18857">MAFKEFTIQSYQSQSDRAQVEDLERRCKLRLGKAPLSYLLFTKSWSLIDRMLPCLKFPTLPNFFSAFGYYFVYGVYQEGPFSGKLVRALSKFVHNMASNSEQCKIIVTEVGERNELIHHVLHWKLFSSPDMWWIKALKNYETNTFHELTNTPTNNSLCRPT</sequence>
<dbReference type="Proteomes" id="UP001386955">
    <property type="component" value="Unassembled WGS sequence"/>
</dbReference>
<protein>
    <submittedName>
        <fullName evidence="1">Uncharacterized protein</fullName>
    </submittedName>
</protein>
<proteinExistence type="predicted"/>
<dbReference type="PANTHER" id="PTHR47370">
    <property type="entry name" value="ACYL-COA N-ACYLTRANSFERASES (NAT) SUPERFAMILY PROTEIN"/>
    <property type="match status" value="1"/>
</dbReference>
<dbReference type="EMBL" id="JAYMYS010000008">
    <property type="protein sequence ID" value="KAK7385554.1"/>
    <property type="molecule type" value="Genomic_DNA"/>
</dbReference>
<evidence type="ECO:0000313" key="2">
    <source>
        <dbReference type="Proteomes" id="UP001386955"/>
    </source>
</evidence>
<dbReference type="InterPro" id="IPR052810">
    <property type="entry name" value="Plant_NAT"/>
</dbReference>
<evidence type="ECO:0000313" key="1">
    <source>
        <dbReference type="EMBL" id="KAK7385554.1"/>
    </source>
</evidence>
<dbReference type="PANTHER" id="PTHR47370:SF1">
    <property type="entry name" value="ACYL-COA N-ACYLTRANSFERASES (NAT) SUPERFAMILY PROTEIN"/>
    <property type="match status" value="1"/>
</dbReference>
<comment type="caution">
    <text evidence="1">The sequence shown here is derived from an EMBL/GenBank/DDBJ whole genome shotgun (WGS) entry which is preliminary data.</text>
</comment>